<gene>
    <name evidence="4" type="ORF">PYW07_002008</name>
</gene>
<proteinExistence type="predicted"/>
<organism evidence="4 5">
    <name type="scientific">Mythimna separata</name>
    <name type="common">Oriental armyworm</name>
    <name type="synonym">Pseudaletia separata</name>
    <dbReference type="NCBI Taxonomy" id="271217"/>
    <lineage>
        <taxon>Eukaryota</taxon>
        <taxon>Metazoa</taxon>
        <taxon>Ecdysozoa</taxon>
        <taxon>Arthropoda</taxon>
        <taxon>Hexapoda</taxon>
        <taxon>Insecta</taxon>
        <taxon>Pterygota</taxon>
        <taxon>Neoptera</taxon>
        <taxon>Endopterygota</taxon>
        <taxon>Lepidoptera</taxon>
        <taxon>Glossata</taxon>
        <taxon>Ditrysia</taxon>
        <taxon>Noctuoidea</taxon>
        <taxon>Noctuidae</taxon>
        <taxon>Noctuinae</taxon>
        <taxon>Hadenini</taxon>
        <taxon>Mythimna</taxon>
    </lineage>
</organism>
<dbReference type="Pfam" id="PF00588">
    <property type="entry name" value="SpoU_methylase"/>
    <property type="match status" value="1"/>
</dbReference>
<keyword evidence="1" id="KW-0489">Methyltransferase</keyword>
<dbReference type="GO" id="GO:0016423">
    <property type="term" value="F:tRNA (guanine) methyltransferase activity"/>
    <property type="evidence" value="ECO:0007669"/>
    <property type="project" value="InterPro"/>
</dbReference>
<evidence type="ECO:0000256" key="1">
    <source>
        <dbReference type="ARBA" id="ARBA00022603"/>
    </source>
</evidence>
<protein>
    <recommendedName>
        <fullName evidence="3">tRNA/rRNA methyltransferase SpoU type domain-containing protein</fullName>
    </recommendedName>
</protein>
<dbReference type="Gene3D" id="3.40.1280.10">
    <property type="match status" value="1"/>
</dbReference>
<dbReference type="PANTHER" id="PTHR12029">
    <property type="entry name" value="RNA METHYLTRANSFERASE"/>
    <property type="match status" value="1"/>
</dbReference>
<dbReference type="AlphaFoldDB" id="A0AAD7YMG5"/>
<dbReference type="Proteomes" id="UP001231518">
    <property type="component" value="Chromosome 12"/>
</dbReference>
<dbReference type="InterPro" id="IPR045330">
    <property type="entry name" value="TRM3/TARBP1"/>
</dbReference>
<dbReference type="InterPro" id="IPR001537">
    <property type="entry name" value="SpoU_MeTrfase"/>
</dbReference>
<dbReference type="GO" id="GO:0003723">
    <property type="term" value="F:RNA binding"/>
    <property type="evidence" value="ECO:0007669"/>
    <property type="project" value="InterPro"/>
</dbReference>
<dbReference type="SUPFAM" id="SSF75217">
    <property type="entry name" value="alpha/beta knot"/>
    <property type="match status" value="1"/>
</dbReference>
<evidence type="ECO:0000313" key="4">
    <source>
        <dbReference type="EMBL" id="KAJ8721233.1"/>
    </source>
</evidence>
<name>A0AAD7YMG5_MYTSE</name>
<evidence type="ECO:0000313" key="5">
    <source>
        <dbReference type="Proteomes" id="UP001231518"/>
    </source>
</evidence>
<evidence type="ECO:0000256" key="2">
    <source>
        <dbReference type="ARBA" id="ARBA00022679"/>
    </source>
</evidence>
<dbReference type="PANTHER" id="PTHR12029:SF11">
    <property type="entry name" value="METHYLTRANSFERASE TARBP1-RELATED"/>
    <property type="match status" value="1"/>
</dbReference>
<evidence type="ECO:0000259" key="3">
    <source>
        <dbReference type="Pfam" id="PF00588"/>
    </source>
</evidence>
<accession>A0AAD7YMG5</accession>
<keyword evidence="5" id="KW-1185">Reference proteome</keyword>
<dbReference type="EMBL" id="JARGEI010000013">
    <property type="protein sequence ID" value="KAJ8721233.1"/>
    <property type="molecule type" value="Genomic_DNA"/>
</dbReference>
<dbReference type="GO" id="GO:0030488">
    <property type="term" value="P:tRNA methylation"/>
    <property type="evidence" value="ECO:0007669"/>
    <property type="project" value="InterPro"/>
</dbReference>
<reference evidence="4" key="1">
    <citation type="submission" date="2023-03" db="EMBL/GenBank/DDBJ databases">
        <title>Chromosome-level genomes of two armyworms, Mythimna separata and Mythimna loreyi, provide insights into the biosynthesis and reception of sex pheromones.</title>
        <authorList>
            <person name="Zhao H."/>
        </authorList>
    </citation>
    <scope>NUCLEOTIDE SEQUENCE</scope>
    <source>
        <strain evidence="4">BeijingLab</strain>
        <tissue evidence="4">Pupa</tissue>
    </source>
</reference>
<feature type="domain" description="tRNA/rRNA methyltransferase SpoU type" evidence="3">
    <location>
        <begin position="431"/>
        <end position="552"/>
    </location>
</feature>
<dbReference type="CDD" id="cd18091">
    <property type="entry name" value="SpoU-like_TRM3-like"/>
    <property type="match status" value="1"/>
</dbReference>
<comment type="caution">
    <text evidence="4">The sequence shown here is derived from an EMBL/GenBank/DDBJ whole genome shotgun (WGS) entry which is preliminary data.</text>
</comment>
<dbReference type="InterPro" id="IPR029026">
    <property type="entry name" value="tRNA_m1G_MTases_N"/>
</dbReference>
<keyword evidence="2" id="KW-0808">Transferase</keyword>
<dbReference type="InterPro" id="IPR044748">
    <property type="entry name" value="Trm3/TARBP1_C"/>
</dbReference>
<dbReference type="InterPro" id="IPR029028">
    <property type="entry name" value="Alpha/beta_knot_MTases"/>
</dbReference>
<sequence length="561" mass="65170">MYNNIVISYCNKIIEYGPVKTNPLYYLIRRLNSKDVEDYGHLIYVLCEILLYCPVPRKDQRIVDNLTLEVLQNSAKYRINKESIDIHFNYEIQYLAIATLCNIKDTETLRMITNFITIRIDNTFKNKQRYHGNSALHRVLLTTLQHIVVLVLKNGDLKNVFTWCLDMLVKLPHQPSVRVCLEWFLSLYFYIQKTPLNEETLQILKAKNIPITSQFIILYWLLKHKISNNTYTENEYNFIMDYLLSHTMGQLFNNIMKDINESMNSNAQDDFVKEWKVYKKVDDTFELQTNKGVDSKIAEDSETLGTIQKKYIPWKNMSDVNVYDVGKKRESPSQLIVVASLIDKLPNLGGMARTSEVFGVQTYVVDSLRHLQDKQFQGLSEVFGVQTYVVDSLRHLQDKQFQGLSEVFGVQTYVVDSLRHLQDKQFQGLSEVFGVQTYVVDSLRHLQDKQFQGLSVSAEKWINVEEVRPGRPLKEYLLRKKEEGYAVVAAEQTSTSSKLQGFRFPKKTLLLLGHEKEGVPCDLLPLMDHCVEIPQQGYVRSLNVHVTAAIFVWEYARQNVL</sequence>